<proteinExistence type="predicted"/>
<evidence type="ECO:0008006" key="3">
    <source>
        <dbReference type="Google" id="ProtNLM"/>
    </source>
</evidence>
<comment type="caution">
    <text evidence="1">The sequence shown here is derived from an EMBL/GenBank/DDBJ whole genome shotgun (WGS) entry which is preliminary data.</text>
</comment>
<organism evidence="1 2">
    <name type="scientific">Orchesella dallaii</name>
    <dbReference type="NCBI Taxonomy" id="48710"/>
    <lineage>
        <taxon>Eukaryota</taxon>
        <taxon>Metazoa</taxon>
        <taxon>Ecdysozoa</taxon>
        <taxon>Arthropoda</taxon>
        <taxon>Hexapoda</taxon>
        <taxon>Collembola</taxon>
        <taxon>Entomobryomorpha</taxon>
        <taxon>Entomobryoidea</taxon>
        <taxon>Orchesellidae</taxon>
        <taxon>Orchesellinae</taxon>
        <taxon>Orchesella</taxon>
    </lineage>
</organism>
<reference evidence="1 2" key="1">
    <citation type="submission" date="2024-08" db="EMBL/GenBank/DDBJ databases">
        <authorList>
            <person name="Cucini C."/>
            <person name="Frati F."/>
        </authorList>
    </citation>
    <scope>NUCLEOTIDE SEQUENCE [LARGE SCALE GENOMIC DNA]</scope>
</reference>
<evidence type="ECO:0000313" key="2">
    <source>
        <dbReference type="Proteomes" id="UP001642540"/>
    </source>
</evidence>
<evidence type="ECO:0000313" key="1">
    <source>
        <dbReference type="EMBL" id="CAL8110866.1"/>
    </source>
</evidence>
<gene>
    <name evidence="1" type="ORF">ODALV1_LOCUS14502</name>
</gene>
<dbReference type="Proteomes" id="UP001642540">
    <property type="component" value="Unassembled WGS sequence"/>
</dbReference>
<keyword evidence="2" id="KW-1185">Reference proteome</keyword>
<sequence>MVKLEKWCSENGLKMNVSKTKCMNFYKAHDLSARTLESGKVYVNNKEVEFVDSFRYLGIEIDKNLTFKKHEKVVEARVCGAISKLYTIKRILPIRIIKTVLSAYVISITDFVINIWGVRSTGLETIQKKINVFVLAYFLPSLSKKRAKSKLAEVDINQFLEKLDLLTVCERRKLSLLKFVFKKRHFRLFDGFFTNKSRSRRELDRLNVPAHRTALYKQSLKWSGTTVWNEYYKYFCICDDDVTFTEFVEICKRQIVFERGKIYV</sequence>
<name>A0ABP1QS68_9HEXA</name>
<dbReference type="EMBL" id="CAXLJM020000046">
    <property type="protein sequence ID" value="CAL8110866.1"/>
    <property type="molecule type" value="Genomic_DNA"/>
</dbReference>
<accession>A0ABP1QS68</accession>
<protein>
    <recommendedName>
        <fullName evidence="3">Reverse transcriptase</fullName>
    </recommendedName>
</protein>